<dbReference type="Pfam" id="PF07686">
    <property type="entry name" value="V-set"/>
    <property type="match status" value="1"/>
</dbReference>
<dbReference type="PANTHER" id="PTHR19367">
    <property type="entry name" value="T-CELL RECEPTOR ALPHA CHAIN V REGION"/>
    <property type="match status" value="1"/>
</dbReference>
<protein>
    <recommendedName>
        <fullName evidence="6">Ig-like domain-containing protein</fullName>
    </recommendedName>
</protein>
<keyword evidence="5" id="KW-0391">Immunity</keyword>
<dbReference type="CDD" id="cd00099">
    <property type="entry name" value="IgV"/>
    <property type="match status" value="1"/>
</dbReference>
<keyword evidence="8" id="KW-1185">Reference proteome</keyword>
<keyword evidence="1" id="KW-0732">Signal</keyword>
<evidence type="ECO:0000256" key="4">
    <source>
        <dbReference type="ARBA" id="ARBA00023319"/>
    </source>
</evidence>
<keyword evidence="3" id="KW-0675">Receptor</keyword>
<dbReference type="OrthoDB" id="6103117at2759"/>
<feature type="domain" description="Ig-like" evidence="6">
    <location>
        <begin position="128"/>
        <end position="224"/>
    </location>
</feature>
<evidence type="ECO:0000313" key="7">
    <source>
        <dbReference type="Ensembl" id="ENSGEVP00005019231.1"/>
    </source>
</evidence>
<dbReference type="GeneTree" id="ENSGT01000000215168"/>
<keyword evidence="5" id="KW-1279">T cell receptor</keyword>
<evidence type="ECO:0000256" key="2">
    <source>
        <dbReference type="ARBA" id="ARBA00023130"/>
    </source>
</evidence>
<dbReference type="Pfam" id="PF07654">
    <property type="entry name" value="C1-set"/>
    <property type="match status" value="1"/>
</dbReference>
<evidence type="ECO:0000256" key="1">
    <source>
        <dbReference type="ARBA" id="ARBA00022729"/>
    </source>
</evidence>
<proteinExistence type="predicted"/>
<feature type="domain" description="Ig-like" evidence="6">
    <location>
        <begin position="5"/>
        <end position="104"/>
    </location>
</feature>
<dbReference type="InterPro" id="IPR036179">
    <property type="entry name" value="Ig-like_dom_sf"/>
</dbReference>
<accession>A0A8C4WPT7</accession>
<dbReference type="AlphaFoldDB" id="A0A8C4WPT7"/>
<evidence type="ECO:0000259" key="6">
    <source>
        <dbReference type="PROSITE" id="PS50835"/>
    </source>
</evidence>
<dbReference type="InterPro" id="IPR007110">
    <property type="entry name" value="Ig-like_dom"/>
</dbReference>
<evidence type="ECO:0000256" key="3">
    <source>
        <dbReference type="ARBA" id="ARBA00023170"/>
    </source>
</evidence>
<keyword evidence="4" id="KW-0393">Immunoglobulin domain</keyword>
<keyword evidence="2" id="KW-1064">Adaptive immunity</keyword>
<dbReference type="InterPro" id="IPR051287">
    <property type="entry name" value="TCR_variable_region"/>
</dbReference>
<dbReference type="GO" id="GO:0002250">
    <property type="term" value="P:adaptive immune response"/>
    <property type="evidence" value="ECO:0007669"/>
    <property type="project" value="UniProtKB-KW"/>
</dbReference>
<dbReference type="PROSITE" id="PS50835">
    <property type="entry name" value="IG_LIKE"/>
    <property type="match status" value="2"/>
</dbReference>
<evidence type="ECO:0000256" key="5">
    <source>
        <dbReference type="ARBA" id="ARBA00043266"/>
    </source>
</evidence>
<dbReference type="InterPro" id="IPR003597">
    <property type="entry name" value="Ig_C1-set"/>
</dbReference>
<dbReference type="InterPro" id="IPR013106">
    <property type="entry name" value="Ig_V-set"/>
</dbReference>
<dbReference type="SMART" id="SM00406">
    <property type="entry name" value="IGv"/>
    <property type="match status" value="1"/>
</dbReference>
<sequence>VLCSPQYLEYMTASQEGISIQQSLAQIFLASGKTAEIDCKLSTRRQYVYWYKELQNGNLHGIYQSYKFAAPPHEKYSSKANIQANMFTLIISNVQRNDSGVYYCGLVVYIHPNFGTGTRLIVTDASEPRLSILVPSTLEDAELPPVIPLLCLLSDFTPPWSEVLWDTGEEASEGLMDAGAIDGEGVFSVWSLMTIPSEMWKQEMTCTCTAKESSMGRSINATVSKETETSLSYLELFFRPVARQLVSFTKGSGFNKIYDPTHLASLISWDQHSHGIKL</sequence>
<dbReference type="Gene3D" id="2.60.40.10">
    <property type="entry name" value="Immunoglobulins"/>
    <property type="match status" value="2"/>
</dbReference>
<dbReference type="InterPro" id="IPR003599">
    <property type="entry name" value="Ig_sub"/>
</dbReference>
<dbReference type="SUPFAM" id="SSF48726">
    <property type="entry name" value="Immunoglobulin"/>
    <property type="match status" value="2"/>
</dbReference>
<reference evidence="7" key="2">
    <citation type="submission" date="2025-08" db="UniProtKB">
        <authorList>
            <consortium name="Ensembl"/>
        </authorList>
    </citation>
    <scope>IDENTIFICATION</scope>
</reference>
<dbReference type="Ensembl" id="ENSGEVT00005020209.1">
    <property type="protein sequence ID" value="ENSGEVP00005019231.1"/>
    <property type="gene ID" value="ENSGEVG00005013639.1"/>
</dbReference>
<dbReference type="InterPro" id="IPR013783">
    <property type="entry name" value="Ig-like_fold"/>
</dbReference>
<dbReference type="GO" id="GO:0042101">
    <property type="term" value="C:T cell receptor complex"/>
    <property type="evidence" value="ECO:0007669"/>
    <property type="project" value="UniProtKB-KW"/>
</dbReference>
<dbReference type="PANTHER" id="PTHR19367:SF18">
    <property type="entry name" value="T CELL RECEPTOR ALPHA VARIABLE 16"/>
    <property type="match status" value="1"/>
</dbReference>
<reference evidence="7" key="1">
    <citation type="submission" date="2019-06" db="EMBL/GenBank/DDBJ databases">
        <title>G10K-VGP Goodes thornscrub tortoise genome, primary haplotype.</title>
        <authorList>
            <person name="Murphy B."/>
            <person name="Edwards T."/>
            <person name="Rhie A."/>
            <person name="Koren S."/>
            <person name="Phillippy A."/>
            <person name="Fedrigo O."/>
            <person name="Haase B."/>
            <person name="Mountcastle J."/>
            <person name="Lewin H."/>
            <person name="Damas J."/>
            <person name="Howe K."/>
            <person name="Formenti G."/>
            <person name="Myers G."/>
            <person name="Durbin R."/>
            <person name="Jarvis E.D."/>
        </authorList>
    </citation>
    <scope>NUCLEOTIDE SEQUENCE [LARGE SCALE GENOMIC DNA]</scope>
</reference>
<reference evidence="7" key="3">
    <citation type="submission" date="2025-09" db="UniProtKB">
        <authorList>
            <consortium name="Ensembl"/>
        </authorList>
    </citation>
    <scope>IDENTIFICATION</scope>
</reference>
<organism evidence="7 8">
    <name type="scientific">Gopherus evgoodei</name>
    <name type="common">Goodes thornscrub tortoise</name>
    <dbReference type="NCBI Taxonomy" id="1825980"/>
    <lineage>
        <taxon>Eukaryota</taxon>
        <taxon>Metazoa</taxon>
        <taxon>Chordata</taxon>
        <taxon>Craniata</taxon>
        <taxon>Vertebrata</taxon>
        <taxon>Euteleostomi</taxon>
        <taxon>Archelosauria</taxon>
        <taxon>Testudinata</taxon>
        <taxon>Testudines</taxon>
        <taxon>Cryptodira</taxon>
        <taxon>Durocryptodira</taxon>
        <taxon>Testudinoidea</taxon>
        <taxon>Testudinidae</taxon>
        <taxon>Gopherus</taxon>
    </lineage>
</organism>
<dbReference type="SMART" id="SM00409">
    <property type="entry name" value="IG"/>
    <property type="match status" value="1"/>
</dbReference>
<name>A0A8C4WPT7_9SAUR</name>
<dbReference type="Proteomes" id="UP000694390">
    <property type="component" value="Chromosome 24"/>
</dbReference>
<evidence type="ECO:0000313" key="8">
    <source>
        <dbReference type="Proteomes" id="UP000694390"/>
    </source>
</evidence>